<evidence type="ECO:0000256" key="1">
    <source>
        <dbReference type="SAM" id="MobiDB-lite"/>
    </source>
</evidence>
<dbReference type="Proteomes" id="UP001146793">
    <property type="component" value="Unassembled WGS sequence"/>
</dbReference>
<proteinExistence type="predicted"/>
<dbReference type="EMBL" id="JANTQA010000032">
    <property type="protein sequence ID" value="KAJ3440235.1"/>
    <property type="molecule type" value="Genomic_DNA"/>
</dbReference>
<organism evidence="2 3">
    <name type="scientific">Anaeramoeba flamelloides</name>
    <dbReference type="NCBI Taxonomy" id="1746091"/>
    <lineage>
        <taxon>Eukaryota</taxon>
        <taxon>Metamonada</taxon>
        <taxon>Anaeramoebidae</taxon>
        <taxon>Anaeramoeba</taxon>
    </lineage>
</organism>
<evidence type="ECO:0000313" key="3">
    <source>
        <dbReference type="Proteomes" id="UP001146793"/>
    </source>
</evidence>
<protein>
    <submittedName>
        <fullName evidence="2">Uncharacterized protein</fullName>
    </submittedName>
</protein>
<name>A0AAV7ZIR0_9EUKA</name>
<accession>A0AAV7ZIR0</accession>
<reference evidence="2" key="1">
    <citation type="submission" date="2022-08" db="EMBL/GenBank/DDBJ databases">
        <title>Novel sulphate-reducing endosymbionts in the free-living metamonad Anaeramoeba.</title>
        <authorList>
            <person name="Jerlstrom-Hultqvist J."/>
            <person name="Cepicka I."/>
            <person name="Gallot-Lavallee L."/>
            <person name="Salas-Leiva D."/>
            <person name="Curtis B.A."/>
            <person name="Zahonova K."/>
            <person name="Pipaliya S."/>
            <person name="Dacks J."/>
            <person name="Roger A.J."/>
        </authorList>
    </citation>
    <scope>NUCLEOTIDE SEQUENCE</scope>
    <source>
        <strain evidence="2">Busselton2</strain>
    </source>
</reference>
<comment type="caution">
    <text evidence="2">The sequence shown here is derived from an EMBL/GenBank/DDBJ whole genome shotgun (WGS) entry which is preliminary data.</text>
</comment>
<gene>
    <name evidence="2" type="ORF">M0812_16291</name>
</gene>
<evidence type="ECO:0000313" key="2">
    <source>
        <dbReference type="EMBL" id="KAJ3440235.1"/>
    </source>
</evidence>
<dbReference type="AlphaFoldDB" id="A0AAV7ZIR0"/>
<feature type="region of interest" description="Disordered" evidence="1">
    <location>
        <begin position="80"/>
        <end position="107"/>
    </location>
</feature>
<sequence>MNVSLYEKLSLAIEKKEHKFGQNPFRKQPRRTRHKITKHFGVNVEELISGEMTTPMSVATLCSYILNHFLESENLLQDLEDQSENNHEKQKKRKEKKRKEIKEKKKKKIDTNNKFTINKQSTNLTANEKYSLSSASVKIHNTSKLIFDLIKENFIKLF</sequence>